<evidence type="ECO:0000313" key="2">
    <source>
        <dbReference type="EMBL" id="KAL1130553.1"/>
    </source>
</evidence>
<keyword evidence="1" id="KW-0472">Membrane</keyword>
<dbReference type="AlphaFoldDB" id="A0ABD0Z393"/>
<sequence>MFFQNKKQETTVIVTMAFNIIVLACGAMGITASFTLVYGLYKDKRAFLIPWIMTVVAAIVIDLAHSLYLFVLETVSGVLIKQIIIVTVETCFFFREQYSYNETKLMLLVRRLELTIERQCSDGGKRRNKTLRAGERVRYGLSAILVNQREKTQIVLKRIDFSGQGLLVVVFRSKPSHDGRGSQRFASRVRSNFIVEMHDDAVCS</sequence>
<feature type="transmembrane region" description="Helical" evidence="1">
    <location>
        <begin position="12"/>
        <end position="41"/>
    </location>
</feature>
<dbReference type="PROSITE" id="PS51257">
    <property type="entry name" value="PROKAR_LIPOPROTEIN"/>
    <property type="match status" value="1"/>
</dbReference>
<gene>
    <name evidence="2" type="ORF">AAG570_011799</name>
</gene>
<name>A0ABD0Z393_9HEMI</name>
<dbReference type="EMBL" id="JBFDAA010000007">
    <property type="protein sequence ID" value="KAL1130553.1"/>
    <property type="molecule type" value="Genomic_DNA"/>
</dbReference>
<dbReference type="Proteomes" id="UP001558652">
    <property type="component" value="Unassembled WGS sequence"/>
</dbReference>
<dbReference type="Pfam" id="PF15860">
    <property type="entry name" value="DUF4728"/>
    <property type="match status" value="1"/>
</dbReference>
<accession>A0ABD0Z393</accession>
<proteinExistence type="predicted"/>
<reference evidence="2 3" key="1">
    <citation type="submission" date="2024-07" db="EMBL/GenBank/DDBJ databases">
        <title>Chromosome-level genome assembly of the water stick insect Ranatra chinensis (Heteroptera: Nepidae).</title>
        <authorList>
            <person name="Liu X."/>
        </authorList>
    </citation>
    <scope>NUCLEOTIDE SEQUENCE [LARGE SCALE GENOMIC DNA]</scope>
    <source>
        <strain evidence="2">Cailab_2021Rc</strain>
        <tissue evidence="2">Muscle</tissue>
    </source>
</reference>
<keyword evidence="1" id="KW-1133">Transmembrane helix</keyword>
<keyword evidence="3" id="KW-1185">Reference proteome</keyword>
<feature type="transmembrane region" description="Helical" evidence="1">
    <location>
        <begin position="47"/>
        <end position="71"/>
    </location>
</feature>
<dbReference type="InterPro" id="IPR031720">
    <property type="entry name" value="DUF4728"/>
</dbReference>
<keyword evidence="1" id="KW-0812">Transmembrane</keyword>
<evidence type="ECO:0000313" key="3">
    <source>
        <dbReference type="Proteomes" id="UP001558652"/>
    </source>
</evidence>
<protein>
    <submittedName>
        <fullName evidence="2">Uncharacterized protein</fullName>
    </submittedName>
</protein>
<comment type="caution">
    <text evidence="2">The sequence shown here is derived from an EMBL/GenBank/DDBJ whole genome shotgun (WGS) entry which is preliminary data.</text>
</comment>
<organism evidence="2 3">
    <name type="scientific">Ranatra chinensis</name>
    <dbReference type="NCBI Taxonomy" id="642074"/>
    <lineage>
        <taxon>Eukaryota</taxon>
        <taxon>Metazoa</taxon>
        <taxon>Ecdysozoa</taxon>
        <taxon>Arthropoda</taxon>
        <taxon>Hexapoda</taxon>
        <taxon>Insecta</taxon>
        <taxon>Pterygota</taxon>
        <taxon>Neoptera</taxon>
        <taxon>Paraneoptera</taxon>
        <taxon>Hemiptera</taxon>
        <taxon>Heteroptera</taxon>
        <taxon>Panheteroptera</taxon>
        <taxon>Nepomorpha</taxon>
        <taxon>Nepidae</taxon>
        <taxon>Ranatrinae</taxon>
        <taxon>Ranatra</taxon>
    </lineage>
</organism>
<evidence type="ECO:0000256" key="1">
    <source>
        <dbReference type="SAM" id="Phobius"/>
    </source>
</evidence>